<evidence type="ECO:0000256" key="4">
    <source>
        <dbReference type="ARBA" id="ARBA00023139"/>
    </source>
</evidence>
<organism evidence="6 7">
    <name type="scientific">Clostridium cibarium</name>
    <dbReference type="NCBI Taxonomy" id="2762247"/>
    <lineage>
        <taxon>Bacteria</taxon>
        <taxon>Bacillati</taxon>
        <taxon>Bacillota</taxon>
        <taxon>Clostridia</taxon>
        <taxon>Eubacteriales</taxon>
        <taxon>Clostridiaceae</taxon>
        <taxon>Clostridium</taxon>
    </lineage>
</organism>
<gene>
    <name evidence="6" type="ORF">H9661_07870</name>
</gene>
<evidence type="ECO:0000256" key="2">
    <source>
        <dbReference type="ARBA" id="ARBA00022729"/>
    </source>
</evidence>
<dbReference type="InterPro" id="IPR006059">
    <property type="entry name" value="SBP"/>
</dbReference>
<comment type="caution">
    <text evidence="6">The sequence shown here is derived from an EMBL/GenBank/DDBJ whole genome shotgun (WGS) entry which is preliminary data.</text>
</comment>
<reference evidence="6 7" key="1">
    <citation type="submission" date="2020-08" db="EMBL/GenBank/DDBJ databases">
        <title>A Genomic Blueprint of the Chicken Gut Microbiome.</title>
        <authorList>
            <person name="Gilroy R."/>
            <person name="Ravi A."/>
            <person name="Getino M."/>
            <person name="Pursley I."/>
            <person name="Horton D.L."/>
            <person name="Alikhan N.-F."/>
            <person name="Baker D."/>
            <person name="Gharbi K."/>
            <person name="Hall N."/>
            <person name="Watson M."/>
            <person name="Adriaenssens E.M."/>
            <person name="Foster-Nyarko E."/>
            <person name="Jarju S."/>
            <person name="Secka A."/>
            <person name="Antonio M."/>
            <person name="Oren A."/>
            <person name="Chaudhuri R."/>
            <person name="La Ragione R.M."/>
            <person name="Hildebrand F."/>
            <person name="Pallen M.J."/>
        </authorList>
    </citation>
    <scope>NUCLEOTIDE SEQUENCE [LARGE SCALE GENOMIC DNA]</scope>
    <source>
        <strain evidence="6 7">Sa3CVN1</strain>
    </source>
</reference>
<evidence type="ECO:0000256" key="3">
    <source>
        <dbReference type="ARBA" id="ARBA00023136"/>
    </source>
</evidence>
<evidence type="ECO:0000313" key="6">
    <source>
        <dbReference type="EMBL" id="MBD7911268.1"/>
    </source>
</evidence>
<dbReference type="InterPro" id="IPR050490">
    <property type="entry name" value="Bact_solute-bd_prot1"/>
</dbReference>
<protein>
    <submittedName>
        <fullName evidence="6">Extracellular solute-binding protein</fullName>
    </submittedName>
</protein>
<keyword evidence="2" id="KW-0732">Signal</keyword>
<dbReference type="RefSeq" id="WP_143316123.1">
    <property type="nucleotide sequence ID" value="NZ_JACSRA010000010.1"/>
</dbReference>
<keyword evidence="7" id="KW-1185">Reference proteome</keyword>
<dbReference type="Pfam" id="PF01547">
    <property type="entry name" value="SBP_bac_1"/>
    <property type="match status" value="1"/>
</dbReference>
<sequence length="425" mass="48890">MKKSSKSIKFICLILLIIAVLISVVIALNKKRSSSEAKSYLEGSITFLSNRTDKREELKALTEEFELEYPKVKVNLELKGDAEEILQRKASVSELPDVTLVPSVISSKEFKDYFLPLDDLGFKGDDIYDYNVGMGDDGYLYNLTTCVNWQGVIYNKSIFNDAGISELPKTKEDFLKCCTKLKSIGVTPIAINYKQSWAMNIWMDIIPYLFDTNLENNIITKSNDILGDNSGVYKSLEFIRSIVKDGYCEDELLNYDWEQCKKDIKNGKIAMIIWSSDFKNQLEDIGMDKKIIDMFPIPESKVIKVVGDYRFGVSRNSQHPNVAKEFLKFIFQEDRYAKAVNITSTIKRSKETISMIKSLEKFNMPIEIQGDVIRKQTVEEAEIHDKYFNNRKTTGLDAKFVQKYVIDSDSNITRNEINKEWKSFK</sequence>
<dbReference type="PANTHER" id="PTHR43649">
    <property type="entry name" value="ARABINOSE-BINDING PROTEIN-RELATED"/>
    <property type="match status" value="1"/>
</dbReference>
<dbReference type="EMBL" id="JACSRA010000010">
    <property type="protein sequence ID" value="MBD7911268.1"/>
    <property type="molecule type" value="Genomic_DNA"/>
</dbReference>
<keyword evidence="3" id="KW-0472">Membrane</keyword>
<accession>A0ABR8PSX3</accession>
<evidence type="ECO:0000256" key="1">
    <source>
        <dbReference type="ARBA" id="ARBA00022475"/>
    </source>
</evidence>
<evidence type="ECO:0000256" key="5">
    <source>
        <dbReference type="ARBA" id="ARBA00023288"/>
    </source>
</evidence>
<dbReference type="PANTHER" id="PTHR43649:SF33">
    <property type="entry name" value="POLYGALACTURONAN_RHAMNOGALACTURONAN-BINDING PROTEIN YTCQ"/>
    <property type="match status" value="1"/>
</dbReference>
<name>A0ABR8PSX3_9CLOT</name>
<keyword evidence="1" id="KW-1003">Cell membrane</keyword>
<keyword evidence="4" id="KW-0564">Palmitate</keyword>
<dbReference type="SUPFAM" id="SSF53850">
    <property type="entry name" value="Periplasmic binding protein-like II"/>
    <property type="match status" value="1"/>
</dbReference>
<keyword evidence="5" id="KW-0449">Lipoprotein</keyword>
<evidence type="ECO:0000313" key="7">
    <source>
        <dbReference type="Proteomes" id="UP000627781"/>
    </source>
</evidence>
<dbReference type="Gene3D" id="3.40.190.10">
    <property type="entry name" value="Periplasmic binding protein-like II"/>
    <property type="match status" value="2"/>
</dbReference>
<dbReference type="Proteomes" id="UP000627781">
    <property type="component" value="Unassembled WGS sequence"/>
</dbReference>
<proteinExistence type="predicted"/>